<evidence type="ECO:0000313" key="4">
    <source>
        <dbReference type="EMBL" id="KAK8892059.1"/>
    </source>
</evidence>
<dbReference type="Pfam" id="PF13863">
    <property type="entry name" value="DUF4200"/>
    <property type="match status" value="1"/>
</dbReference>
<accession>A0ABR2KLP6</accession>
<dbReference type="InterPro" id="IPR025252">
    <property type="entry name" value="DUF4200"/>
</dbReference>
<keyword evidence="5" id="KW-1185">Reference proteome</keyword>
<feature type="compositionally biased region" description="Basic and acidic residues" evidence="2">
    <location>
        <begin position="99"/>
        <end position="108"/>
    </location>
</feature>
<dbReference type="Proteomes" id="UP001470230">
    <property type="component" value="Unassembled WGS sequence"/>
</dbReference>
<evidence type="ECO:0000259" key="3">
    <source>
        <dbReference type="Pfam" id="PF13863"/>
    </source>
</evidence>
<evidence type="ECO:0000256" key="1">
    <source>
        <dbReference type="ARBA" id="ARBA00023054"/>
    </source>
</evidence>
<gene>
    <name evidence="4" type="ORF">M9Y10_029281</name>
</gene>
<dbReference type="EMBL" id="JAPFFF010000004">
    <property type="protein sequence ID" value="KAK8892059.1"/>
    <property type="molecule type" value="Genomic_DNA"/>
</dbReference>
<organism evidence="4 5">
    <name type="scientific">Tritrichomonas musculus</name>
    <dbReference type="NCBI Taxonomy" id="1915356"/>
    <lineage>
        <taxon>Eukaryota</taxon>
        <taxon>Metamonada</taxon>
        <taxon>Parabasalia</taxon>
        <taxon>Tritrichomonadida</taxon>
        <taxon>Tritrichomonadidae</taxon>
        <taxon>Tritrichomonas</taxon>
    </lineage>
</organism>
<keyword evidence="1" id="KW-0175">Coiled coil</keyword>
<proteinExistence type="predicted"/>
<evidence type="ECO:0000313" key="5">
    <source>
        <dbReference type="Proteomes" id="UP001470230"/>
    </source>
</evidence>
<dbReference type="PANTHER" id="PTHR21683">
    <property type="entry name" value="COILED-COIL DOMAIN-CONTAINING PROTEIN 42 LIKE-2-LIKE-RELATED"/>
    <property type="match status" value="1"/>
</dbReference>
<feature type="domain" description="DUF4200" evidence="3">
    <location>
        <begin position="41"/>
        <end position="158"/>
    </location>
</feature>
<protein>
    <recommendedName>
        <fullName evidence="3">DUF4200 domain-containing protein</fullName>
    </recommendedName>
</protein>
<feature type="region of interest" description="Disordered" evidence="2">
    <location>
        <begin position="88"/>
        <end position="108"/>
    </location>
</feature>
<dbReference type="InterPro" id="IPR051147">
    <property type="entry name" value="CFAP_domain-containing"/>
</dbReference>
<feature type="compositionally biased region" description="Polar residues" evidence="2">
    <location>
        <begin position="313"/>
        <end position="330"/>
    </location>
</feature>
<evidence type="ECO:0000256" key="2">
    <source>
        <dbReference type="SAM" id="MobiDB-lite"/>
    </source>
</evidence>
<reference evidence="4 5" key="1">
    <citation type="submission" date="2024-04" db="EMBL/GenBank/DDBJ databases">
        <title>Tritrichomonas musculus Genome.</title>
        <authorList>
            <person name="Alves-Ferreira E."/>
            <person name="Grigg M."/>
            <person name="Lorenzi H."/>
            <person name="Galac M."/>
        </authorList>
    </citation>
    <scope>NUCLEOTIDE SEQUENCE [LARGE SCALE GENOMIC DNA]</scope>
    <source>
        <strain evidence="4 5">EAF2021</strain>
    </source>
</reference>
<name>A0ABR2KLP6_9EUKA</name>
<sequence>MDQTFLTQQRQNRSTFEKKYLERIGNTGDKRIGLPGLSPQLVDKQREMEETNKQLEEARNKFEQWKTNFQSKRVEIEKKQQALAEQKKDLDNFSQHQNQELEKAKTRRKDEIKEANEIEIQLRQLSETEEQKRALNEKLKAELEELQPCADYLQSVVESCTSFDNIDAILHRYETLSETRSIYLAQYQELMSTYGNDQIRLQHELDFHRSKLIDSTMKYNDAIAQIKQIKKKNEYNKTSLIKEVQRIDDKKTELAAIKTSIKTIYNRALNKSSATVDQIQKKKGDVDEEAMLEYIKNRFKDLKDIISDHMKNENQNSITQSQSQFQSMHSLSAAGSKAGNKQKKSVASSSLS</sequence>
<dbReference type="PANTHER" id="PTHR21683:SF2">
    <property type="entry name" value="COILED-COIL DOMAIN-CONTAINING PROTEIN 42 LIKE-2-LIKE"/>
    <property type="match status" value="1"/>
</dbReference>
<feature type="region of interest" description="Disordered" evidence="2">
    <location>
        <begin position="312"/>
        <end position="352"/>
    </location>
</feature>
<comment type="caution">
    <text evidence="4">The sequence shown here is derived from an EMBL/GenBank/DDBJ whole genome shotgun (WGS) entry which is preliminary data.</text>
</comment>